<keyword evidence="1" id="KW-0812">Transmembrane</keyword>
<gene>
    <name evidence="2" type="ORF">ZT3D7_G8731</name>
</gene>
<dbReference type="Proteomes" id="UP000215127">
    <property type="component" value="Chromosome 8"/>
</dbReference>
<evidence type="ECO:0008006" key="4">
    <source>
        <dbReference type="Google" id="ProtNLM"/>
    </source>
</evidence>
<dbReference type="STRING" id="1276538.A0A1X7S2Z7"/>
<keyword evidence="1" id="KW-1133">Transmembrane helix</keyword>
<proteinExistence type="predicted"/>
<dbReference type="EMBL" id="LT853699">
    <property type="protein sequence ID" value="SMQ53577.1"/>
    <property type="molecule type" value="Genomic_DNA"/>
</dbReference>
<reference evidence="2 3" key="1">
    <citation type="submission" date="2016-06" db="EMBL/GenBank/DDBJ databases">
        <authorList>
            <person name="Kjaerup R.B."/>
            <person name="Dalgaard T.S."/>
            <person name="Juul-Madsen H.R."/>
        </authorList>
    </citation>
    <scope>NUCLEOTIDE SEQUENCE [LARGE SCALE GENOMIC DNA]</scope>
</reference>
<feature type="transmembrane region" description="Helical" evidence="1">
    <location>
        <begin position="12"/>
        <end position="34"/>
    </location>
</feature>
<evidence type="ECO:0000313" key="2">
    <source>
        <dbReference type="EMBL" id="SMQ53577.1"/>
    </source>
</evidence>
<evidence type="ECO:0000313" key="3">
    <source>
        <dbReference type="Proteomes" id="UP000215127"/>
    </source>
</evidence>
<evidence type="ECO:0000256" key="1">
    <source>
        <dbReference type="SAM" id="Phobius"/>
    </source>
</evidence>
<dbReference type="GO" id="GO:0008081">
    <property type="term" value="F:phosphoric diester hydrolase activity"/>
    <property type="evidence" value="ECO:0007669"/>
    <property type="project" value="InterPro"/>
</dbReference>
<dbReference type="Pfam" id="PF16670">
    <property type="entry name" value="PI-PLC-C1"/>
    <property type="match status" value="1"/>
</dbReference>
<organism evidence="2 3">
    <name type="scientific">Zymoseptoria tritici (strain ST99CH_3D7)</name>
    <dbReference type="NCBI Taxonomy" id="1276538"/>
    <lineage>
        <taxon>Eukaryota</taxon>
        <taxon>Fungi</taxon>
        <taxon>Dikarya</taxon>
        <taxon>Ascomycota</taxon>
        <taxon>Pezizomycotina</taxon>
        <taxon>Dothideomycetes</taxon>
        <taxon>Dothideomycetidae</taxon>
        <taxon>Mycosphaerellales</taxon>
        <taxon>Mycosphaerellaceae</taxon>
        <taxon>Zymoseptoria</taxon>
    </lineage>
</organism>
<keyword evidence="1" id="KW-0472">Membrane</keyword>
<dbReference type="GO" id="GO:0006629">
    <property type="term" value="P:lipid metabolic process"/>
    <property type="evidence" value="ECO:0007669"/>
    <property type="project" value="InterPro"/>
</dbReference>
<dbReference type="Gene3D" id="3.20.20.190">
    <property type="entry name" value="Phosphatidylinositol (PI) phosphodiesterase"/>
    <property type="match status" value="1"/>
</dbReference>
<accession>A0A1X7S2Z7</accession>
<keyword evidence="3" id="KW-1185">Reference proteome</keyword>
<dbReference type="InterPro" id="IPR032075">
    <property type="entry name" value="PI-PLC-C1"/>
</dbReference>
<dbReference type="SUPFAM" id="SSF51695">
    <property type="entry name" value="PLC-like phosphodiesterases"/>
    <property type="match status" value="1"/>
</dbReference>
<protein>
    <recommendedName>
        <fullName evidence="4">Phosphatidylinositol-specific phospholipase C X domain-containing protein</fullName>
    </recommendedName>
</protein>
<dbReference type="CDD" id="cd08589">
    <property type="entry name" value="PI-PLCc_SaPLC1_like"/>
    <property type="match status" value="1"/>
</dbReference>
<name>A0A1X7S2Z7_ZYMT9</name>
<dbReference type="AlphaFoldDB" id="A0A1X7S2Z7"/>
<dbReference type="InterPro" id="IPR017946">
    <property type="entry name" value="PLC-like_Pdiesterase_TIM-brl"/>
</dbReference>
<sequence>MVAPSESRSAYRFHAMVTMAAILAFLGAAAILYYTMRVPSVLSWVATGSLLQKTFAHDSDCNEELRLNHIQVVGTHNSYHREISRSERDIFEKYIPDPENVYYSHSKWTDQLDHQSVRSFEIDLHSDTEGGLYAFPLIWKFSNLTEKTAPFNNSIMKKPGLKVFHITDVDTNAICHTFVQCLEQLKAWSESNPGHLPLTFDIELKSDALACGLGGVCAQEAKQWTLERILNVDAEIRSVLSSDKLIVPDDIRRPGLTLEQSVLQHGWPSLKDSRNKFMFYFDNDPDSPDKIRDTYRSDGSESLQNRTVFTNGVEGDADAAFIKFNHPNVTEIQRLVKKGYFIRTRADEPITTLLEKDTTMRDNAFKSAAHVVSTDFPAYGMSARYDSDYAVQLKGGRVARCNPVAAPDWCEDRMVQ</sequence>